<keyword evidence="2" id="KW-1185">Reference proteome</keyword>
<reference evidence="2" key="1">
    <citation type="journal article" date="2023" name="Front. Plant Sci.">
        <title>Chromosomal-level genome assembly of Melastoma candidum provides insights into trichome evolution.</title>
        <authorList>
            <person name="Zhong Y."/>
            <person name="Wu W."/>
            <person name="Sun C."/>
            <person name="Zou P."/>
            <person name="Liu Y."/>
            <person name="Dai S."/>
            <person name="Zhou R."/>
        </authorList>
    </citation>
    <scope>NUCLEOTIDE SEQUENCE [LARGE SCALE GENOMIC DNA]</scope>
</reference>
<accession>A0ACB9P0Q4</accession>
<name>A0ACB9P0Q4_9MYRT</name>
<organism evidence="1 2">
    <name type="scientific">Melastoma candidum</name>
    <dbReference type="NCBI Taxonomy" id="119954"/>
    <lineage>
        <taxon>Eukaryota</taxon>
        <taxon>Viridiplantae</taxon>
        <taxon>Streptophyta</taxon>
        <taxon>Embryophyta</taxon>
        <taxon>Tracheophyta</taxon>
        <taxon>Spermatophyta</taxon>
        <taxon>Magnoliopsida</taxon>
        <taxon>eudicotyledons</taxon>
        <taxon>Gunneridae</taxon>
        <taxon>Pentapetalae</taxon>
        <taxon>rosids</taxon>
        <taxon>malvids</taxon>
        <taxon>Myrtales</taxon>
        <taxon>Melastomataceae</taxon>
        <taxon>Melastomatoideae</taxon>
        <taxon>Melastomateae</taxon>
        <taxon>Melastoma</taxon>
    </lineage>
</organism>
<dbReference type="Proteomes" id="UP001057402">
    <property type="component" value="Chromosome 7"/>
</dbReference>
<comment type="caution">
    <text evidence="1">The sequence shown here is derived from an EMBL/GenBank/DDBJ whole genome shotgun (WGS) entry which is preliminary data.</text>
</comment>
<evidence type="ECO:0000313" key="1">
    <source>
        <dbReference type="EMBL" id="KAI4341946.1"/>
    </source>
</evidence>
<evidence type="ECO:0000313" key="2">
    <source>
        <dbReference type="Proteomes" id="UP001057402"/>
    </source>
</evidence>
<gene>
    <name evidence="1" type="ORF">MLD38_026614</name>
</gene>
<protein>
    <submittedName>
        <fullName evidence="1">Uncharacterized protein</fullName>
    </submittedName>
</protein>
<proteinExistence type="predicted"/>
<dbReference type="EMBL" id="CM042886">
    <property type="protein sequence ID" value="KAI4341946.1"/>
    <property type="molecule type" value="Genomic_DNA"/>
</dbReference>
<sequence>MGEQKEGGAKSNSGGEGKKGPGKPAVVMKMEIHCDACAKKLKSLVRKSSGVDDVEIDLGANKLTVTGKVDPAKLREKLESKTHKKIELLSPLPAAAPAKDGGSEKKPEEKSEKKPEEKKPAPKESMVVLKIELHCEGCAKKIKRIISKFEGVSSVTIELAKDLVAVTGAMEVKDLVPYLQTKFKRAVELVPPKKDEGSAGTTNKKEKSLEPAVAAAHGGEKKKDEGKKADGGEKKGGDGGEKKKDDGEKKSVDSAKKEEKLEGGVALAPAVPKMEAQKMEYLAQPYQRALVPMPQSMPQYAMNMWQQGLPASGHQFWNADPYSYHGGYGNVNGGGYPGTHYGGDGYVMSQRVDAPQLFSDENPNACSVM</sequence>